<accession>A0ABN9Q535</accession>
<dbReference type="Gene3D" id="3.60.21.10">
    <property type="match status" value="1"/>
</dbReference>
<reference evidence="1" key="1">
    <citation type="submission" date="2023-10" db="EMBL/GenBank/DDBJ databases">
        <authorList>
            <person name="Chen Y."/>
            <person name="Shah S."/>
            <person name="Dougan E. K."/>
            <person name="Thang M."/>
            <person name="Chan C."/>
        </authorList>
    </citation>
    <scope>NUCLEOTIDE SEQUENCE [LARGE SCALE GENOMIC DNA]</scope>
</reference>
<evidence type="ECO:0008006" key="3">
    <source>
        <dbReference type="Google" id="ProtNLM"/>
    </source>
</evidence>
<organism evidence="1 2">
    <name type="scientific">Prorocentrum cordatum</name>
    <dbReference type="NCBI Taxonomy" id="2364126"/>
    <lineage>
        <taxon>Eukaryota</taxon>
        <taxon>Sar</taxon>
        <taxon>Alveolata</taxon>
        <taxon>Dinophyceae</taxon>
        <taxon>Prorocentrales</taxon>
        <taxon>Prorocentraceae</taxon>
        <taxon>Prorocentrum</taxon>
    </lineage>
</organism>
<evidence type="ECO:0000313" key="1">
    <source>
        <dbReference type="EMBL" id="CAK0800828.1"/>
    </source>
</evidence>
<protein>
    <recommendedName>
        <fullName evidence="3">Calcineurin-like phosphoesterase domain-containing protein</fullName>
    </recommendedName>
</protein>
<keyword evidence="2" id="KW-1185">Reference proteome</keyword>
<feature type="non-terminal residue" evidence="1">
    <location>
        <position position="173"/>
    </location>
</feature>
<sequence>MESPAAAAADAIIRLYAMPADSPGAQFRSTIHWARVGCRQARILVSESIVPTLPRTAADNFYWGGLLTDCGKPVEQHVDPWDQWGNTFERIYTGPGLDGKQWLGVLGNHDYGGFHFTGGWDQAIAYTWGGFAASTNRWMTPAQHWSAKVVYPDFTVDYFFVDRRSSASRGGSR</sequence>
<name>A0ABN9Q535_9DINO</name>
<evidence type="ECO:0000313" key="2">
    <source>
        <dbReference type="Proteomes" id="UP001189429"/>
    </source>
</evidence>
<gene>
    <name evidence="1" type="ORF">PCOR1329_LOCUS8870</name>
</gene>
<proteinExistence type="predicted"/>
<dbReference type="EMBL" id="CAUYUJ010002447">
    <property type="protein sequence ID" value="CAK0800828.1"/>
    <property type="molecule type" value="Genomic_DNA"/>
</dbReference>
<dbReference type="Proteomes" id="UP001189429">
    <property type="component" value="Unassembled WGS sequence"/>
</dbReference>
<comment type="caution">
    <text evidence="1">The sequence shown here is derived from an EMBL/GenBank/DDBJ whole genome shotgun (WGS) entry which is preliminary data.</text>
</comment>
<dbReference type="InterPro" id="IPR029052">
    <property type="entry name" value="Metallo-depent_PP-like"/>
</dbReference>